<keyword evidence="2" id="KW-0732">Signal</keyword>
<evidence type="ECO:0000313" key="4">
    <source>
        <dbReference type="Proteomes" id="UP000241085"/>
    </source>
</evidence>
<feature type="chain" id="PRO_5015623563" evidence="2">
    <location>
        <begin position="31"/>
        <end position="274"/>
    </location>
</feature>
<feature type="compositionally biased region" description="Low complexity" evidence="1">
    <location>
        <begin position="80"/>
        <end position="89"/>
    </location>
</feature>
<dbReference type="PROSITE" id="PS51257">
    <property type="entry name" value="PROKAR_LIPOPROTEIN"/>
    <property type="match status" value="1"/>
</dbReference>
<comment type="caution">
    <text evidence="3">The sequence shown here is derived from an EMBL/GenBank/DDBJ whole genome shotgun (WGS) entry which is preliminary data.</text>
</comment>
<accession>A0A2T4URB5</accession>
<feature type="region of interest" description="Disordered" evidence="1">
    <location>
        <begin position="28"/>
        <end position="90"/>
    </location>
</feature>
<dbReference type="EMBL" id="PZPL01000001">
    <property type="protein sequence ID" value="PTL72072.1"/>
    <property type="molecule type" value="Genomic_DNA"/>
</dbReference>
<keyword evidence="4" id="KW-1185">Reference proteome</keyword>
<evidence type="ECO:0000256" key="1">
    <source>
        <dbReference type="SAM" id="MobiDB-lite"/>
    </source>
</evidence>
<feature type="signal peptide" evidence="2">
    <location>
        <begin position="1"/>
        <end position="30"/>
    </location>
</feature>
<gene>
    <name evidence="3" type="ORF">C1I63_03940</name>
</gene>
<dbReference type="RefSeq" id="WP_107573851.1">
    <property type="nucleotide sequence ID" value="NZ_PZPL01000001.1"/>
</dbReference>
<feature type="compositionally biased region" description="Low complexity" evidence="1">
    <location>
        <begin position="28"/>
        <end position="72"/>
    </location>
</feature>
<name>A0A2T4URB5_9MICO</name>
<reference evidence="3 4" key="1">
    <citation type="submission" date="2018-03" db="EMBL/GenBank/DDBJ databases">
        <title>Bacteriophage NCPPB3778 and a type I-E CRISPR drive the evolution of the US Biological Select Agent, Rathayibacter toxicus.</title>
        <authorList>
            <person name="Davis E.W.II."/>
            <person name="Tabima J.F."/>
            <person name="Weisberg A.J."/>
            <person name="Dantas Lopes L."/>
            <person name="Wiseman M.S."/>
            <person name="Wiseman M.S."/>
            <person name="Pupko T."/>
            <person name="Belcher M.S."/>
            <person name="Sechler A.J."/>
            <person name="Tancos M.A."/>
            <person name="Schroeder B.K."/>
            <person name="Murray T.D."/>
            <person name="Luster D.G."/>
            <person name="Schneider W.L."/>
            <person name="Rogers E."/>
            <person name="Andreote F.D."/>
            <person name="Grunwald N.J."/>
            <person name="Putnam M.L."/>
            <person name="Chang J.H."/>
        </authorList>
    </citation>
    <scope>NUCLEOTIDE SEQUENCE [LARGE SCALE GENOMIC DNA]</scope>
    <source>
        <strain evidence="3 4">DSM 15933</strain>
    </source>
</reference>
<sequence length="274" mass="26684">MTRFHPALRAGVATAAVLLALAGCAEPATRAPSTPSAAGTAAPVPDATDPSATPGATDPSAAPTTTAPSAGVPTGGATTGPGAQASPPALSDLVLTPDGLIAPDGSASLIVGQPIPAGVGAAALAVFDADFCTPAWVEAGVEVDGAPGRWVPNYPDETQAGVLGRFPFGLLADEEAAPLRLILVSSPALRSAGGAGIGSTRAELEAALGGAAQVTDTDDPAGVDVYTVRGANASLTFEVGNGTDVVELAHVGPLLDVPLRLWGTDAGPYGCSLV</sequence>
<evidence type="ECO:0000313" key="3">
    <source>
        <dbReference type="EMBL" id="PTL72072.1"/>
    </source>
</evidence>
<proteinExistence type="predicted"/>
<dbReference type="Proteomes" id="UP000241085">
    <property type="component" value="Unassembled WGS sequence"/>
</dbReference>
<organism evidence="3 4">
    <name type="scientific">Rathayibacter caricis DSM 15933</name>
    <dbReference type="NCBI Taxonomy" id="1328867"/>
    <lineage>
        <taxon>Bacteria</taxon>
        <taxon>Bacillati</taxon>
        <taxon>Actinomycetota</taxon>
        <taxon>Actinomycetes</taxon>
        <taxon>Micrococcales</taxon>
        <taxon>Microbacteriaceae</taxon>
        <taxon>Rathayibacter</taxon>
    </lineage>
</organism>
<dbReference type="AlphaFoldDB" id="A0A2T4URB5"/>
<evidence type="ECO:0000256" key="2">
    <source>
        <dbReference type="SAM" id="SignalP"/>
    </source>
</evidence>
<protein>
    <submittedName>
        <fullName evidence="3">Uncharacterized protein</fullName>
    </submittedName>
</protein>